<sequence>MHILQETPVGYALFKTMPIELEEVVRYADTSDAVKSMEDASKGTLSSRILSILVDRNVKTLGLANSKLADVIEGAYKEKESSVRLVVGEEVDECIKEIHSRLPELLNVTEKELSRCSLLLAHALCREKLKMTPQKNDMVIVQSIKVIDRLDKDINNKCMRIREWYGMHFPEVGELLEDNHKYLEVLQKHLGKEKDEFANDGSISDEIKACLEKTIGGEITEEDQALIRESVETVLDMFAARDKLHDHLHSRMESVAPNMLELLGALLGARIISHAGSLTELARQPASTVQMMGAEKALFKAMKEKKNTPKYGIIYNSTYVGQAPIEIKGQIARTLASKIAIASRCDASGEEEKGDYGVRAREEVERRIAALTQRKKKQQASAPQAGKFAMKRPSAGQHSFKKQKFAR</sequence>
<comment type="subcellular location">
    <subcellularLocation>
        <location evidence="1">Nucleus</location>
        <location evidence="1">Nucleolus</location>
    </subcellularLocation>
</comment>
<dbReference type="Proteomes" id="UP000054524">
    <property type="component" value="Unassembled WGS sequence"/>
</dbReference>
<dbReference type="HOGENOM" id="CLU_015495_5_2_1"/>
<organism evidence="7 8">
    <name type="scientific">Nematocida ausubeli (strain ATCC PRA-371 / ERTm2)</name>
    <name type="common">Nematode killer fungus</name>
    <dbReference type="NCBI Taxonomy" id="1913371"/>
    <lineage>
        <taxon>Eukaryota</taxon>
        <taxon>Fungi</taxon>
        <taxon>Fungi incertae sedis</taxon>
        <taxon>Microsporidia</taxon>
        <taxon>Nematocida</taxon>
    </lineage>
</organism>
<dbReference type="Pfam" id="PF01798">
    <property type="entry name" value="Nop"/>
    <property type="match status" value="1"/>
</dbReference>
<protein>
    <recommendedName>
        <fullName evidence="6">Nop domain-containing protein</fullName>
    </recommendedName>
</protein>
<dbReference type="Gene3D" id="1.10.287.4070">
    <property type="match status" value="1"/>
</dbReference>
<dbReference type="PANTHER" id="PTHR10894:SF0">
    <property type="entry name" value="NUCLEOLAR PROTEIN 56"/>
    <property type="match status" value="1"/>
</dbReference>
<dbReference type="InterPro" id="IPR002687">
    <property type="entry name" value="Nop_dom"/>
</dbReference>
<evidence type="ECO:0000313" key="8">
    <source>
        <dbReference type="Proteomes" id="UP000054524"/>
    </source>
</evidence>
<dbReference type="InterPro" id="IPR042239">
    <property type="entry name" value="Nop_C"/>
</dbReference>
<keyword evidence="8" id="KW-1185">Reference proteome</keyword>
<dbReference type="AlphaFoldDB" id="A0A086J2T4"/>
<keyword evidence="3" id="KW-0690">Ribosome biogenesis</keyword>
<proteinExistence type="inferred from homology"/>
<dbReference type="OrthoDB" id="6780543at2759"/>
<evidence type="ECO:0000259" key="6">
    <source>
        <dbReference type="PROSITE" id="PS51358"/>
    </source>
</evidence>
<accession>A0A086J2T4</accession>
<feature type="domain" description="Nop" evidence="6">
    <location>
        <begin position="255"/>
        <end position="373"/>
    </location>
</feature>
<evidence type="ECO:0000313" key="7">
    <source>
        <dbReference type="EMBL" id="KFG26452.1"/>
    </source>
</evidence>
<evidence type="ECO:0000256" key="3">
    <source>
        <dbReference type="ARBA" id="ARBA00022517"/>
    </source>
</evidence>
<comment type="caution">
    <text evidence="7">The sequence shown here is derived from an EMBL/GenBank/DDBJ whole genome shotgun (WGS) entry which is preliminary data.</text>
</comment>
<dbReference type="GO" id="GO:0032040">
    <property type="term" value="C:small-subunit processome"/>
    <property type="evidence" value="ECO:0007669"/>
    <property type="project" value="InterPro"/>
</dbReference>
<dbReference type="PROSITE" id="PS51358">
    <property type="entry name" value="NOP"/>
    <property type="match status" value="1"/>
</dbReference>
<reference evidence="7 8" key="1">
    <citation type="journal article" date="2014" name="Genome Announc.">
        <title>Genome Sequence of the Microsporidian Species Nematocida sp1 Strain ERTm6 (ATCC PRA-372).</title>
        <authorList>
            <person name="Bakowski M.A."/>
            <person name="Priest M."/>
            <person name="Young S."/>
            <person name="Cuomo C.A."/>
            <person name="Troemel E.R."/>
        </authorList>
    </citation>
    <scope>NUCLEOTIDE SEQUENCE [LARGE SCALE GENOMIC DNA]</scope>
    <source>
        <strain evidence="7 8">ERTm6</strain>
    </source>
</reference>
<dbReference type="SUPFAM" id="SSF89124">
    <property type="entry name" value="Nop domain"/>
    <property type="match status" value="1"/>
</dbReference>
<comment type="similarity">
    <text evidence="2">Belongs to the NOP5/NOP56 family.</text>
</comment>
<dbReference type="RefSeq" id="XP_052905007.1">
    <property type="nucleotide sequence ID" value="XM_053048247.1"/>
</dbReference>
<keyword evidence="4" id="KW-0539">Nucleus</keyword>
<dbReference type="GO" id="GO:0030515">
    <property type="term" value="F:snoRNA binding"/>
    <property type="evidence" value="ECO:0007669"/>
    <property type="project" value="InterPro"/>
</dbReference>
<evidence type="ECO:0000256" key="1">
    <source>
        <dbReference type="ARBA" id="ARBA00004604"/>
    </source>
</evidence>
<dbReference type="GO" id="GO:0042254">
    <property type="term" value="P:ribosome biogenesis"/>
    <property type="evidence" value="ECO:0007669"/>
    <property type="project" value="UniProtKB-KW"/>
</dbReference>
<feature type="region of interest" description="Disordered" evidence="5">
    <location>
        <begin position="371"/>
        <end position="407"/>
    </location>
</feature>
<dbReference type="SMART" id="SM00931">
    <property type="entry name" value="NOSIC"/>
    <property type="match status" value="1"/>
</dbReference>
<evidence type="ECO:0000256" key="5">
    <source>
        <dbReference type="SAM" id="MobiDB-lite"/>
    </source>
</evidence>
<dbReference type="InterPro" id="IPR012976">
    <property type="entry name" value="NOSIC"/>
</dbReference>
<evidence type="ECO:0000256" key="2">
    <source>
        <dbReference type="ARBA" id="ARBA00009211"/>
    </source>
</evidence>
<dbReference type="Gene3D" id="1.10.246.90">
    <property type="entry name" value="Nop domain"/>
    <property type="match status" value="1"/>
</dbReference>
<dbReference type="FunFam" id="1.10.246.90:FF:000005">
    <property type="entry name" value="Nucleolar protein 5, putative"/>
    <property type="match status" value="1"/>
</dbReference>
<gene>
    <name evidence="7" type="ORF">NESG_00598</name>
</gene>
<dbReference type="EMBL" id="AKIJ01000002">
    <property type="protein sequence ID" value="KFG26452.1"/>
    <property type="molecule type" value="Genomic_DNA"/>
</dbReference>
<name>A0A086J2T4_NEMA1</name>
<dbReference type="InterPro" id="IPR045056">
    <property type="entry name" value="Nop56/Nop58"/>
</dbReference>
<dbReference type="InterPro" id="IPR036070">
    <property type="entry name" value="Nop_dom_sf"/>
</dbReference>
<dbReference type="GO" id="GO:0031428">
    <property type="term" value="C:box C/D methylation guide snoRNP complex"/>
    <property type="evidence" value="ECO:0007669"/>
    <property type="project" value="InterPro"/>
</dbReference>
<dbReference type="PANTHER" id="PTHR10894">
    <property type="entry name" value="NUCLEOLAR PROTEIN 5 NUCLEOLAR PROTEIN NOP5 NOP58"/>
    <property type="match status" value="1"/>
</dbReference>
<dbReference type="GeneID" id="77675571"/>
<evidence type="ECO:0000256" key="4">
    <source>
        <dbReference type="ARBA" id="ARBA00023242"/>
    </source>
</evidence>